<dbReference type="SMART" id="SM00184">
    <property type="entry name" value="RING"/>
    <property type="match status" value="1"/>
</dbReference>
<dbReference type="SUPFAM" id="SSF57850">
    <property type="entry name" value="RING/U-box"/>
    <property type="match status" value="1"/>
</dbReference>
<dbReference type="GO" id="GO:0016020">
    <property type="term" value="C:membrane"/>
    <property type="evidence" value="ECO:0007669"/>
    <property type="project" value="UniProtKB-SubCell"/>
</dbReference>
<sequence length="360" mass="40020">MEFKHRKLSSPTCDDCMKRDPNKNCPSICNHKPKIFIVVVSSLAAIALLVICGYFLYVKYYKNRRRSPSQPQPQQHLPHQEEETLHHHDHHAELFIDEEHGPVVDHPIWYIRTVGLQQSLISSISVCQYKKGDGLIEGTECAVCLSEFQEDETLRLLPKCDHAFHIPCIDTWLTSHTNCPLCRAPIIKTGATDVAPPEPFVAADSSEPAEEESPVEVLDNTGESSTGGVEDEICDGIIRTTEAGEDDIINKQICINEEEVDDDVEEPRRRSVSMDSASALKISLAVSNVVEVDKSNRGIEIVAKRVGGDQKLSRQKGSSSRGASLQNGKQTIQKSSSWNGKFSLCRDINNCDSVVPLRSF</sequence>
<keyword evidence="11 16" id="KW-1133">Transmembrane helix</keyword>
<dbReference type="PROSITE" id="PS50089">
    <property type="entry name" value="ZF_RING_2"/>
    <property type="match status" value="1"/>
</dbReference>
<comment type="caution">
    <text evidence="18">The sequence shown here is derived from an EMBL/GenBank/DDBJ whole genome shotgun (WGS) entry which is preliminary data.</text>
</comment>
<evidence type="ECO:0000256" key="4">
    <source>
        <dbReference type="ARBA" id="ARBA00012483"/>
    </source>
</evidence>
<evidence type="ECO:0000259" key="17">
    <source>
        <dbReference type="PROSITE" id="PS50089"/>
    </source>
</evidence>
<proteinExistence type="inferred from homology"/>
<dbReference type="EC" id="2.3.2.27" evidence="4"/>
<feature type="transmembrane region" description="Helical" evidence="16">
    <location>
        <begin position="35"/>
        <end position="57"/>
    </location>
</feature>
<dbReference type="PANTHER" id="PTHR46913:SF19">
    <property type="entry name" value="RING-TYPE E3 UBIQUITIN TRANSFERASE"/>
    <property type="match status" value="1"/>
</dbReference>
<keyword evidence="9" id="KW-0833">Ubl conjugation pathway</keyword>
<evidence type="ECO:0000256" key="6">
    <source>
        <dbReference type="ARBA" id="ARBA00022692"/>
    </source>
</evidence>
<feature type="domain" description="RING-type" evidence="17">
    <location>
        <begin position="141"/>
        <end position="183"/>
    </location>
</feature>
<keyword evidence="6 16" id="KW-0812">Transmembrane</keyword>
<comment type="subcellular location">
    <subcellularLocation>
        <location evidence="2">Membrane</location>
        <topology evidence="2">Single-pass membrane protein</topology>
    </subcellularLocation>
</comment>
<gene>
    <name evidence="18" type="ORF">RchiOBHm_Chr6g0291501</name>
</gene>
<dbReference type="FunFam" id="3.30.40.10:FF:000233">
    <property type="entry name" value="RING-H2 finger protein ATL54"/>
    <property type="match status" value="1"/>
</dbReference>
<evidence type="ECO:0000256" key="14">
    <source>
        <dbReference type="PROSITE-ProRule" id="PRU00175"/>
    </source>
</evidence>
<evidence type="ECO:0000256" key="10">
    <source>
        <dbReference type="ARBA" id="ARBA00022833"/>
    </source>
</evidence>
<dbReference type="Proteomes" id="UP000238479">
    <property type="component" value="Chromosome 6"/>
</dbReference>
<feature type="compositionally biased region" description="Polar residues" evidence="15">
    <location>
        <begin position="315"/>
        <end position="332"/>
    </location>
</feature>
<dbReference type="EMBL" id="PDCK01000044">
    <property type="protein sequence ID" value="PRQ26155.1"/>
    <property type="molecule type" value="Genomic_DNA"/>
</dbReference>
<dbReference type="UniPathway" id="UPA00143"/>
<dbReference type="OMA" id="CSYAIYV"/>
<dbReference type="AlphaFoldDB" id="A0A2P6PW53"/>
<protein>
    <recommendedName>
        <fullName evidence="4">RING-type E3 ubiquitin transferase</fullName>
        <ecNumber evidence="4">2.3.2.27</ecNumber>
    </recommendedName>
</protein>
<evidence type="ECO:0000313" key="18">
    <source>
        <dbReference type="EMBL" id="PRQ26155.1"/>
    </source>
</evidence>
<evidence type="ECO:0000256" key="2">
    <source>
        <dbReference type="ARBA" id="ARBA00004167"/>
    </source>
</evidence>
<evidence type="ECO:0000256" key="1">
    <source>
        <dbReference type="ARBA" id="ARBA00000900"/>
    </source>
</evidence>
<dbReference type="OrthoDB" id="9984778at2759"/>
<evidence type="ECO:0000256" key="7">
    <source>
        <dbReference type="ARBA" id="ARBA00022723"/>
    </source>
</evidence>
<feature type="region of interest" description="Disordered" evidence="15">
    <location>
        <begin position="310"/>
        <end position="332"/>
    </location>
</feature>
<evidence type="ECO:0000256" key="16">
    <source>
        <dbReference type="SAM" id="Phobius"/>
    </source>
</evidence>
<dbReference type="Pfam" id="PF13639">
    <property type="entry name" value="zf-RING_2"/>
    <property type="match status" value="1"/>
</dbReference>
<evidence type="ECO:0000256" key="8">
    <source>
        <dbReference type="ARBA" id="ARBA00022771"/>
    </source>
</evidence>
<keyword evidence="19" id="KW-1185">Reference proteome</keyword>
<dbReference type="Gene3D" id="3.30.40.10">
    <property type="entry name" value="Zinc/RING finger domain, C3HC4 (zinc finger)"/>
    <property type="match status" value="1"/>
</dbReference>
<dbReference type="CDD" id="cd16461">
    <property type="entry name" value="RING-H2_EL5-like"/>
    <property type="match status" value="1"/>
</dbReference>
<reference evidence="18 19" key="1">
    <citation type="journal article" date="2018" name="Nat. Genet.">
        <title>The Rosa genome provides new insights in the design of modern roses.</title>
        <authorList>
            <person name="Bendahmane M."/>
        </authorList>
    </citation>
    <scope>NUCLEOTIDE SEQUENCE [LARGE SCALE GENOMIC DNA]</scope>
    <source>
        <strain evidence="19">cv. Old Blush</strain>
    </source>
</reference>
<keyword evidence="10" id="KW-0862">Zinc</keyword>
<dbReference type="InterPro" id="IPR001841">
    <property type="entry name" value="Znf_RING"/>
</dbReference>
<comment type="similarity">
    <text evidence="13">Belongs to the RING-type zinc finger family. ATL subfamily.</text>
</comment>
<dbReference type="GO" id="GO:0016567">
    <property type="term" value="P:protein ubiquitination"/>
    <property type="evidence" value="ECO:0007669"/>
    <property type="project" value="UniProtKB-UniPathway"/>
</dbReference>
<evidence type="ECO:0000256" key="15">
    <source>
        <dbReference type="SAM" id="MobiDB-lite"/>
    </source>
</evidence>
<comment type="pathway">
    <text evidence="3">Protein modification; protein ubiquitination.</text>
</comment>
<evidence type="ECO:0000256" key="11">
    <source>
        <dbReference type="ARBA" id="ARBA00022989"/>
    </source>
</evidence>
<dbReference type="PANTHER" id="PTHR46913">
    <property type="entry name" value="RING-H2 FINGER PROTEIN ATL16"/>
    <property type="match status" value="1"/>
</dbReference>
<feature type="region of interest" description="Disordered" evidence="15">
    <location>
        <begin position="202"/>
        <end position="230"/>
    </location>
</feature>
<keyword evidence="7" id="KW-0479">Metal-binding</keyword>
<keyword evidence="12 16" id="KW-0472">Membrane</keyword>
<accession>A0A2P6PW53</accession>
<evidence type="ECO:0000256" key="12">
    <source>
        <dbReference type="ARBA" id="ARBA00023136"/>
    </source>
</evidence>
<evidence type="ECO:0000256" key="13">
    <source>
        <dbReference type="ARBA" id="ARBA00024209"/>
    </source>
</evidence>
<evidence type="ECO:0000256" key="5">
    <source>
        <dbReference type="ARBA" id="ARBA00022679"/>
    </source>
</evidence>
<evidence type="ECO:0000256" key="3">
    <source>
        <dbReference type="ARBA" id="ARBA00004906"/>
    </source>
</evidence>
<evidence type="ECO:0000313" key="19">
    <source>
        <dbReference type="Proteomes" id="UP000238479"/>
    </source>
</evidence>
<dbReference type="InterPro" id="IPR013083">
    <property type="entry name" value="Znf_RING/FYVE/PHD"/>
</dbReference>
<dbReference type="GO" id="GO:0008270">
    <property type="term" value="F:zinc ion binding"/>
    <property type="evidence" value="ECO:0007669"/>
    <property type="project" value="UniProtKB-KW"/>
</dbReference>
<keyword evidence="5" id="KW-0808">Transferase</keyword>
<dbReference type="GO" id="GO:0061630">
    <property type="term" value="F:ubiquitin protein ligase activity"/>
    <property type="evidence" value="ECO:0007669"/>
    <property type="project" value="UniProtKB-EC"/>
</dbReference>
<keyword evidence="8 14" id="KW-0863">Zinc-finger</keyword>
<dbReference type="Gramene" id="PRQ26155">
    <property type="protein sequence ID" value="PRQ26155"/>
    <property type="gene ID" value="RchiOBHm_Chr6g0291501"/>
</dbReference>
<organism evidence="18 19">
    <name type="scientific">Rosa chinensis</name>
    <name type="common">China rose</name>
    <dbReference type="NCBI Taxonomy" id="74649"/>
    <lineage>
        <taxon>Eukaryota</taxon>
        <taxon>Viridiplantae</taxon>
        <taxon>Streptophyta</taxon>
        <taxon>Embryophyta</taxon>
        <taxon>Tracheophyta</taxon>
        <taxon>Spermatophyta</taxon>
        <taxon>Magnoliopsida</taxon>
        <taxon>eudicotyledons</taxon>
        <taxon>Gunneridae</taxon>
        <taxon>Pentapetalae</taxon>
        <taxon>rosids</taxon>
        <taxon>fabids</taxon>
        <taxon>Rosales</taxon>
        <taxon>Rosaceae</taxon>
        <taxon>Rosoideae</taxon>
        <taxon>Rosoideae incertae sedis</taxon>
        <taxon>Rosa</taxon>
    </lineage>
</organism>
<name>A0A2P6PW53_ROSCH</name>
<comment type="catalytic activity">
    <reaction evidence="1">
        <text>S-ubiquitinyl-[E2 ubiquitin-conjugating enzyme]-L-cysteine + [acceptor protein]-L-lysine = [E2 ubiquitin-conjugating enzyme]-L-cysteine + N(6)-ubiquitinyl-[acceptor protein]-L-lysine.</text>
        <dbReference type="EC" id="2.3.2.27"/>
    </reaction>
</comment>
<dbReference type="InterPro" id="IPR044600">
    <property type="entry name" value="ATL1/ATL16-like"/>
</dbReference>
<evidence type="ECO:0000256" key="9">
    <source>
        <dbReference type="ARBA" id="ARBA00022786"/>
    </source>
</evidence>